<evidence type="ECO:0000313" key="6">
    <source>
        <dbReference type="EMBL" id="QNO16234.1"/>
    </source>
</evidence>
<evidence type="ECO:0000256" key="4">
    <source>
        <dbReference type="PIRNR" id="PIRNR037489"/>
    </source>
</evidence>
<comment type="similarity">
    <text evidence="1 4">Belongs to the GTP cyclohydrolase I type 2/NIF3 family.</text>
</comment>
<dbReference type="Proteomes" id="UP000516160">
    <property type="component" value="Chromosome"/>
</dbReference>
<accession>A0A7G9WC22</accession>
<dbReference type="GO" id="GO:0046872">
    <property type="term" value="F:metal ion binding"/>
    <property type="evidence" value="ECO:0007669"/>
    <property type="project" value="UniProtKB-UniRule"/>
</dbReference>
<dbReference type="EMBL" id="CP058559">
    <property type="protein sequence ID" value="QNO16234.1"/>
    <property type="molecule type" value="Genomic_DNA"/>
</dbReference>
<sequence>MKVQEIVQIIERVAPRSYAFYPDDNNGLLVGDFTSEISKVLIALDLTEDVLEEAISLGCEMIITHHPFIFKGLKNVRMDNVHGRLLTKAIRAEINIYACHTNLDVSKIGVNEALRKKLELDNGLNIKILQPTIDEKYYKLAIYVPQGDVEKVLDSITKAGAGHVGNYSHCTFQTKGTGTFTPLDGANPYIGNVSEMQYVDEVKLESIVPEKIINRVVSAMKKAHPYEEVAYDVLPLVNESESIGLGQILVLERSMTSEGLAKHIIDRLGCEAVKVFGTAENIKKIAICGGSGSSVIHLAKYNGCQALITGDVDYHKGQMAVDLGLTVIDAGHYYTEVPVLEELKRYLDGEIKGTETFVTNINTCPYKIVSKQL</sequence>
<dbReference type="SUPFAM" id="SSF102705">
    <property type="entry name" value="NIF3 (NGG1p interacting factor 3)-like"/>
    <property type="match status" value="1"/>
</dbReference>
<evidence type="ECO:0000256" key="1">
    <source>
        <dbReference type="ARBA" id="ARBA00006964"/>
    </source>
</evidence>
<proteinExistence type="inferred from homology"/>
<evidence type="ECO:0000256" key="3">
    <source>
        <dbReference type="ARBA" id="ARBA00022723"/>
    </source>
</evidence>
<feature type="binding site" evidence="5">
    <location>
        <position position="66"/>
    </location>
    <ligand>
        <name>a divalent metal cation</name>
        <dbReference type="ChEBI" id="CHEBI:60240"/>
        <label>1</label>
    </ligand>
</feature>
<dbReference type="InterPro" id="IPR002678">
    <property type="entry name" value="DUF34/NIF3"/>
</dbReference>
<gene>
    <name evidence="6" type="ORF">HYG86_16375</name>
</gene>
<dbReference type="FunFam" id="3.30.70.120:FF:000006">
    <property type="entry name" value="GTP cyclohydrolase 1 type 2 homolog"/>
    <property type="match status" value="1"/>
</dbReference>
<dbReference type="GO" id="GO:0005737">
    <property type="term" value="C:cytoplasm"/>
    <property type="evidence" value="ECO:0007669"/>
    <property type="project" value="TreeGrafter"/>
</dbReference>
<evidence type="ECO:0000256" key="2">
    <source>
        <dbReference type="ARBA" id="ARBA00022112"/>
    </source>
</evidence>
<evidence type="ECO:0000313" key="7">
    <source>
        <dbReference type="Proteomes" id="UP000516160"/>
    </source>
</evidence>
<dbReference type="InterPro" id="IPR015867">
    <property type="entry name" value="N-reg_PII/ATP_PRibTrfase_C"/>
</dbReference>
<dbReference type="RefSeq" id="WP_213166628.1">
    <property type="nucleotide sequence ID" value="NZ_CP058559.1"/>
</dbReference>
<dbReference type="Gene3D" id="3.40.1390.30">
    <property type="entry name" value="NIF3 (NGG1p interacting factor 3)-like"/>
    <property type="match status" value="1"/>
</dbReference>
<dbReference type="Gene3D" id="3.30.70.120">
    <property type="match status" value="1"/>
</dbReference>
<organism evidence="6 7">
    <name type="scientific">Alkalicella caledoniensis</name>
    <dbReference type="NCBI Taxonomy" id="2731377"/>
    <lineage>
        <taxon>Bacteria</taxon>
        <taxon>Bacillati</taxon>
        <taxon>Bacillota</taxon>
        <taxon>Clostridia</taxon>
        <taxon>Eubacteriales</taxon>
        <taxon>Proteinivoracaceae</taxon>
        <taxon>Alkalicella</taxon>
    </lineage>
</organism>
<dbReference type="NCBIfam" id="TIGR00486">
    <property type="entry name" value="YbgI_SA1388"/>
    <property type="match status" value="1"/>
</dbReference>
<dbReference type="InterPro" id="IPR036069">
    <property type="entry name" value="DUF34/NIF3_sf"/>
</dbReference>
<keyword evidence="7" id="KW-1185">Reference proteome</keyword>
<dbReference type="Pfam" id="PF01784">
    <property type="entry name" value="DUF34_NIF3"/>
    <property type="match status" value="1"/>
</dbReference>
<dbReference type="PANTHER" id="PTHR13799:SF14">
    <property type="entry name" value="GTP CYCLOHYDROLASE 1 TYPE 2 HOMOLOG"/>
    <property type="match status" value="1"/>
</dbReference>
<dbReference type="PANTHER" id="PTHR13799">
    <property type="entry name" value="NGG1 INTERACTING FACTOR 3"/>
    <property type="match status" value="1"/>
</dbReference>
<dbReference type="KEGG" id="acae:HYG86_16375"/>
<dbReference type="PIRSF" id="PIRSF037489">
    <property type="entry name" value="UCP037489_NIF3_YqfO"/>
    <property type="match status" value="1"/>
</dbReference>
<feature type="binding site" evidence="5">
    <location>
        <position position="65"/>
    </location>
    <ligand>
        <name>a divalent metal cation</name>
        <dbReference type="ChEBI" id="CHEBI:60240"/>
        <label>1</label>
    </ligand>
</feature>
<protein>
    <recommendedName>
        <fullName evidence="2 4">GTP cyclohydrolase 1 type 2 homolog</fullName>
    </recommendedName>
</protein>
<dbReference type="AlphaFoldDB" id="A0A7G9WC22"/>
<dbReference type="FunFam" id="3.40.1390.30:FF:000001">
    <property type="entry name" value="GTP cyclohydrolase 1 type 2"/>
    <property type="match status" value="1"/>
</dbReference>
<reference evidence="6 7" key="1">
    <citation type="submission" date="2020-07" db="EMBL/GenBank/DDBJ databases">
        <title>Alkalicella. sp. LB2 genome.</title>
        <authorList>
            <person name="Postec A."/>
            <person name="Quemeneur M."/>
        </authorList>
    </citation>
    <scope>NUCLEOTIDE SEQUENCE [LARGE SCALE GENOMIC DNA]</scope>
    <source>
        <strain evidence="6 7">LB2</strain>
    </source>
</reference>
<feature type="binding site" evidence="5">
    <location>
        <position position="104"/>
    </location>
    <ligand>
        <name>a divalent metal cation</name>
        <dbReference type="ChEBI" id="CHEBI:60240"/>
        <label>1</label>
    </ligand>
</feature>
<dbReference type="InterPro" id="IPR017221">
    <property type="entry name" value="DUF34/NIF3_bac"/>
</dbReference>
<feature type="binding site" evidence="5">
    <location>
        <position position="332"/>
    </location>
    <ligand>
        <name>a divalent metal cation</name>
        <dbReference type="ChEBI" id="CHEBI:60240"/>
        <label>1</label>
    </ligand>
</feature>
<feature type="binding site" evidence="5">
    <location>
        <position position="336"/>
    </location>
    <ligand>
        <name>a divalent metal cation</name>
        <dbReference type="ChEBI" id="CHEBI:60240"/>
        <label>1</label>
    </ligand>
</feature>
<keyword evidence="3 4" id="KW-0479">Metal-binding</keyword>
<evidence type="ECO:0000256" key="5">
    <source>
        <dbReference type="PIRSR" id="PIRSR602678-1"/>
    </source>
</evidence>
<name>A0A7G9WC22_ALKCA</name>